<evidence type="ECO:0000313" key="3">
    <source>
        <dbReference type="Proteomes" id="UP000598174"/>
    </source>
</evidence>
<protein>
    <submittedName>
        <fullName evidence="2">Uncharacterized protein</fullName>
    </submittedName>
</protein>
<feature type="region of interest" description="Disordered" evidence="1">
    <location>
        <begin position="24"/>
        <end position="49"/>
    </location>
</feature>
<gene>
    <name evidence="2" type="ORF">Afe05nite_71010</name>
</gene>
<dbReference type="AlphaFoldDB" id="A0A919JDP0"/>
<dbReference type="Proteomes" id="UP000598174">
    <property type="component" value="Unassembled WGS sequence"/>
</dbReference>
<comment type="caution">
    <text evidence="2">The sequence shown here is derived from an EMBL/GenBank/DDBJ whole genome shotgun (WGS) entry which is preliminary data.</text>
</comment>
<keyword evidence="3" id="KW-1185">Reference proteome</keyword>
<dbReference type="EMBL" id="BOMM01000064">
    <property type="protein sequence ID" value="GIE15261.1"/>
    <property type="molecule type" value="Genomic_DNA"/>
</dbReference>
<name>A0A919JDP0_9ACTN</name>
<reference evidence="2" key="1">
    <citation type="submission" date="2021-01" db="EMBL/GenBank/DDBJ databases">
        <title>Whole genome shotgun sequence of Actinoplanes ferrugineus NBRC 15555.</title>
        <authorList>
            <person name="Komaki H."/>
            <person name="Tamura T."/>
        </authorList>
    </citation>
    <scope>NUCLEOTIDE SEQUENCE</scope>
    <source>
        <strain evidence="2">NBRC 15555</strain>
    </source>
</reference>
<proteinExistence type="predicted"/>
<evidence type="ECO:0000256" key="1">
    <source>
        <dbReference type="SAM" id="MobiDB-lite"/>
    </source>
</evidence>
<evidence type="ECO:0000313" key="2">
    <source>
        <dbReference type="EMBL" id="GIE15261.1"/>
    </source>
</evidence>
<organism evidence="2 3">
    <name type="scientific">Paractinoplanes ferrugineus</name>
    <dbReference type="NCBI Taxonomy" id="113564"/>
    <lineage>
        <taxon>Bacteria</taxon>
        <taxon>Bacillati</taxon>
        <taxon>Actinomycetota</taxon>
        <taxon>Actinomycetes</taxon>
        <taxon>Micromonosporales</taxon>
        <taxon>Micromonosporaceae</taxon>
        <taxon>Paractinoplanes</taxon>
    </lineage>
</organism>
<accession>A0A919JDP0</accession>
<sequence>MLVAAGLMVLSGCSEPAPARSEVATVASPAAGKPVPAGPSTTQAGPQRPQLRLDMSDEEQKRLYTAYDDCLVGHGVQVLVDRPDGRRIDDSGEPKSAYTACAIKLPLQPKELDPDTNPKFPEQWQDNVRCLRKHGLKVHVTEPGEWTYDDDFQHVPDQDKLEKDCLQEAFGANG</sequence>